<organism evidence="2 3">
    <name type="scientific">Chrysodeixis includens</name>
    <name type="common">Soybean looper</name>
    <name type="synonym">Pseudoplusia includens</name>
    <dbReference type="NCBI Taxonomy" id="689277"/>
    <lineage>
        <taxon>Eukaryota</taxon>
        <taxon>Metazoa</taxon>
        <taxon>Ecdysozoa</taxon>
        <taxon>Arthropoda</taxon>
        <taxon>Hexapoda</taxon>
        <taxon>Insecta</taxon>
        <taxon>Pterygota</taxon>
        <taxon>Neoptera</taxon>
        <taxon>Endopterygota</taxon>
        <taxon>Lepidoptera</taxon>
        <taxon>Glossata</taxon>
        <taxon>Ditrysia</taxon>
        <taxon>Noctuoidea</taxon>
        <taxon>Noctuidae</taxon>
        <taxon>Plusiinae</taxon>
        <taxon>Chrysodeixis</taxon>
    </lineage>
</organism>
<dbReference type="SUPFAM" id="SSF100910">
    <property type="entry name" value="Chemosensory protein Csp2"/>
    <property type="match status" value="1"/>
</dbReference>
<dbReference type="InterPro" id="IPR005055">
    <property type="entry name" value="A10/PebIII"/>
</dbReference>
<proteinExistence type="predicted"/>
<evidence type="ECO:0000313" key="3">
    <source>
        <dbReference type="Proteomes" id="UP001154114"/>
    </source>
</evidence>
<dbReference type="Pfam" id="PF03392">
    <property type="entry name" value="OS-D"/>
    <property type="match status" value="1"/>
</dbReference>
<gene>
    <name evidence="2" type="ORF">CINC_LOCUS4807</name>
</gene>
<dbReference type="AlphaFoldDB" id="A0A9P0FUG2"/>
<feature type="signal peptide" evidence="1">
    <location>
        <begin position="1"/>
        <end position="17"/>
    </location>
</feature>
<keyword evidence="1" id="KW-0732">Signal</keyword>
<sequence length="153" mass="16988">MWKLTTTVTALFTVVLGTEVVPGLHREVSQEAQSVGFKVIYGDEDLNIINQVVSDAEKNDALKSKHRINEAIKPLPAVDVKCLMSVDRYCTKEMGAMKSVLIQAIKEDCAKCSTQQKDDAGRVIAAMMAHDPVAWKLFLTRYDGLHKVQRILG</sequence>
<keyword evidence="3" id="KW-1185">Reference proteome</keyword>
<dbReference type="Proteomes" id="UP001154114">
    <property type="component" value="Chromosome 18"/>
</dbReference>
<dbReference type="EMBL" id="LR824021">
    <property type="protein sequence ID" value="CAH0590237.1"/>
    <property type="molecule type" value="Genomic_DNA"/>
</dbReference>
<dbReference type="PANTHER" id="PTHR11257:SF13">
    <property type="entry name" value="GEO07322P1"/>
    <property type="match status" value="1"/>
</dbReference>
<dbReference type="OrthoDB" id="7458998at2759"/>
<dbReference type="InterPro" id="IPR036682">
    <property type="entry name" value="OS_D_A10/PebIII_sf"/>
</dbReference>
<feature type="chain" id="PRO_5040493360" description="Chemosensory protein" evidence="1">
    <location>
        <begin position="18"/>
        <end position="153"/>
    </location>
</feature>
<name>A0A9P0FUG2_CHRIL</name>
<dbReference type="Gene3D" id="1.10.2080.10">
    <property type="entry name" value="Insect odorant-binding protein A10/Ejaculatory bulb-specific protein 3"/>
    <property type="match status" value="1"/>
</dbReference>
<reference evidence="2" key="1">
    <citation type="submission" date="2021-12" db="EMBL/GenBank/DDBJ databases">
        <authorList>
            <person name="King R."/>
        </authorList>
    </citation>
    <scope>NUCLEOTIDE SEQUENCE</scope>
</reference>
<protein>
    <recommendedName>
        <fullName evidence="4">Chemosensory protein</fullName>
    </recommendedName>
</protein>
<dbReference type="PANTHER" id="PTHR11257">
    <property type="entry name" value="CHEMOSENSORY PROTEIN-RELATED"/>
    <property type="match status" value="1"/>
</dbReference>
<evidence type="ECO:0000256" key="1">
    <source>
        <dbReference type="SAM" id="SignalP"/>
    </source>
</evidence>
<evidence type="ECO:0000313" key="2">
    <source>
        <dbReference type="EMBL" id="CAH0590237.1"/>
    </source>
</evidence>
<accession>A0A9P0FUG2</accession>
<evidence type="ECO:0008006" key="4">
    <source>
        <dbReference type="Google" id="ProtNLM"/>
    </source>
</evidence>